<evidence type="ECO:0000313" key="2">
    <source>
        <dbReference type="Proteomes" id="UP001357733"/>
    </source>
</evidence>
<dbReference type="EMBL" id="JAYKOT010000001">
    <property type="protein sequence ID" value="MEB3428766.1"/>
    <property type="molecule type" value="Genomic_DNA"/>
</dbReference>
<dbReference type="AlphaFoldDB" id="A0AAW9MP20"/>
<reference evidence="1 2" key="1">
    <citation type="submission" date="2024-01" db="EMBL/GenBank/DDBJ databases">
        <title>Complete genome sequence of Citroniella saccharovorans strain M6.X9, isolated from human fecal sample.</title>
        <authorList>
            <person name="Cheng G."/>
            <person name="Westerholm M."/>
            <person name="Schnurer A."/>
        </authorList>
    </citation>
    <scope>NUCLEOTIDE SEQUENCE [LARGE SCALE GENOMIC DNA]</scope>
    <source>
        <strain evidence="1 2">DSM 29873</strain>
    </source>
</reference>
<gene>
    <name evidence="1" type="ORF">VLK81_01800</name>
</gene>
<dbReference type="RefSeq" id="WP_324618797.1">
    <property type="nucleotide sequence ID" value="NZ_JAYKOT010000001.1"/>
</dbReference>
<comment type="caution">
    <text evidence="1">The sequence shown here is derived from an EMBL/GenBank/DDBJ whole genome shotgun (WGS) entry which is preliminary data.</text>
</comment>
<accession>A0AAW9MP20</accession>
<evidence type="ECO:0000313" key="1">
    <source>
        <dbReference type="EMBL" id="MEB3428766.1"/>
    </source>
</evidence>
<sequence length="256" mass="29548">MKKKFYLLFVFLMVFSLAFPLLNVKADSLLPDYNEVQETLKNVDINKELDNILEKIEKTASLRDAESIKIGASDYRMEEKYGEYNDLSLNEKREYEFGLMKELLRVNGYSFEEAIEKYLEDSKTKFDLNLQSKVRDGVDEIFGLDASTYSVVPSDPSIVKGKFGDRAIALAVNAYFDIKGYNFSSLLLSRALFDNNSDEFIPTNEEKNFLYNTIAYDSLRRKDRYPAGSTKKENFKIGLTETKPMHIIQSINLMQK</sequence>
<proteinExistence type="predicted"/>
<name>A0AAW9MP20_9FIRM</name>
<protein>
    <submittedName>
        <fullName evidence="1">Uncharacterized protein</fullName>
    </submittedName>
</protein>
<keyword evidence="2" id="KW-1185">Reference proteome</keyword>
<organism evidence="1 2">
    <name type="scientific">Citroniella saccharovorans</name>
    <dbReference type="NCBI Taxonomy" id="2053367"/>
    <lineage>
        <taxon>Bacteria</taxon>
        <taxon>Bacillati</taxon>
        <taxon>Bacillota</taxon>
        <taxon>Tissierellia</taxon>
        <taxon>Tissierellales</taxon>
        <taxon>Peptoniphilaceae</taxon>
        <taxon>Citroniella</taxon>
    </lineage>
</organism>
<dbReference type="Proteomes" id="UP001357733">
    <property type="component" value="Unassembled WGS sequence"/>
</dbReference>